<accession>A0A136IIY0</accession>
<name>A0A136IIY0_9PEZI</name>
<reference evidence="2" key="1">
    <citation type="submission" date="2016-02" db="EMBL/GenBank/DDBJ databases">
        <title>Draft genome sequence of Microdochium bolleyi, a fungal endophyte of beachgrass.</title>
        <authorList>
            <consortium name="DOE Joint Genome Institute"/>
            <person name="David A.S."/>
            <person name="May G."/>
            <person name="Haridas S."/>
            <person name="Lim J."/>
            <person name="Wang M."/>
            <person name="Labutti K."/>
            <person name="Lipzen A."/>
            <person name="Barry K."/>
            <person name="Grigoriev I.V."/>
        </authorList>
    </citation>
    <scope>NUCLEOTIDE SEQUENCE [LARGE SCALE GENOMIC DNA]</scope>
    <source>
        <strain evidence="2">J235TASD1</strain>
    </source>
</reference>
<sequence length="98" mass="11162">MARSKNKLKTPERIQTLKDAVEYLENNPNAKVTKVARDFGVQRDALRRRVKGEVHDKPRSASNARLCPAEEVAIERYIDRLDQCNLAARVRFIADAAN</sequence>
<gene>
    <name evidence="1" type="ORF">Micbo1qcDRAFT_169803</name>
</gene>
<dbReference type="OrthoDB" id="4768040at2759"/>
<evidence type="ECO:0000313" key="1">
    <source>
        <dbReference type="EMBL" id="KXJ84947.1"/>
    </source>
</evidence>
<feature type="non-terminal residue" evidence="1">
    <location>
        <position position="98"/>
    </location>
</feature>
<dbReference type="Proteomes" id="UP000070501">
    <property type="component" value="Unassembled WGS sequence"/>
</dbReference>
<dbReference type="AlphaFoldDB" id="A0A136IIY0"/>
<dbReference type="Gene3D" id="1.10.10.60">
    <property type="entry name" value="Homeodomain-like"/>
    <property type="match status" value="1"/>
</dbReference>
<organism evidence="1 2">
    <name type="scientific">Microdochium bolleyi</name>
    <dbReference type="NCBI Taxonomy" id="196109"/>
    <lineage>
        <taxon>Eukaryota</taxon>
        <taxon>Fungi</taxon>
        <taxon>Dikarya</taxon>
        <taxon>Ascomycota</taxon>
        <taxon>Pezizomycotina</taxon>
        <taxon>Sordariomycetes</taxon>
        <taxon>Xylariomycetidae</taxon>
        <taxon>Xylariales</taxon>
        <taxon>Microdochiaceae</taxon>
        <taxon>Microdochium</taxon>
    </lineage>
</organism>
<protein>
    <recommendedName>
        <fullName evidence="3">HTH psq-type domain-containing protein</fullName>
    </recommendedName>
</protein>
<dbReference type="InParanoid" id="A0A136IIY0"/>
<evidence type="ECO:0008006" key="3">
    <source>
        <dbReference type="Google" id="ProtNLM"/>
    </source>
</evidence>
<keyword evidence="2" id="KW-1185">Reference proteome</keyword>
<evidence type="ECO:0000313" key="2">
    <source>
        <dbReference type="Proteomes" id="UP000070501"/>
    </source>
</evidence>
<dbReference type="EMBL" id="KQ964308">
    <property type="protein sequence ID" value="KXJ84947.1"/>
    <property type="molecule type" value="Genomic_DNA"/>
</dbReference>
<proteinExistence type="predicted"/>
<dbReference type="STRING" id="196109.A0A136IIY0"/>